<keyword evidence="2" id="KW-1185">Reference proteome</keyword>
<dbReference type="Proteomes" id="UP000236520">
    <property type="component" value="Unassembled WGS sequence"/>
</dbReference>
<organism evidence="1 2">
    <name type="scientific">Streptomyces malaysiensis</name>
    <dbReference type="NCBI Taxonomy" id="92644"/>
    <lineage>
        <taxon>Bacteria</taxon>
        <taxon>Bacillati</taxon>
        <taxon>Actinomycetota</taxon>
        <taxon>Actinomycetes</taxon>
        <taxon>Kitasatosporales</taxon>
        <taxon>Streptomycetaceae</taxon>
        <taxon>Streptomyces</taxon>
        <taxon>Streptomyces violaceusniger group</taxon>
    </lineage>
</organism>
<protein>
    <submittedName>
        <fullName evidence="1">Uncharacterized protein</fullName>
    </submittedName>
</protein>
<comment type="caution">
    <text evidence="1">The sequence shown here is derived from an EMBL/GenBank/DDBJ whole genome shotgun (WGS) entry which is preliminary data.</text>
</comment>
<evidence type="ECO:0000313" key="1">
    <source>
        <dbReference type="EMBL" id="PNG96565.1"/>
    </source>
</evidence>
<proteinExistence type="predicted"/>
<dbReference type="AlphaFoldDB" id="A0A2J7Z8I2"/>
<name>A0A2J7Z8I2_STRMQ</name>
<dbReference type="RefSeq" id="WP_102934270.1">
    <property type="nucleotide sequence ID" value="NZ_LJIW01000001.1"/>
</dbReference>
<dbReference type="EMBL" id="LJIW01000001">
    <property type="protein sequence ID" value="PNG96565.1"/>
    <property type="molecule type" value="Genomic_DNA"/>
</dbReference>
<evidence type="ECO:0000313" key="2">
    <source>
        <dbReference type="Proteomes" id="UP000236520"/>
    </source>
</evidence>
<accession>A0A2J7Z8I2</accession>
<reference evidence="1 2" key="1">
    <citation type="submission" date="2015-09" db="EMBL/GenBank/DDBJ databases">
        <title>Genome sequence, genome mining and natural product profiling of a biocontrol bacterium Streptomyces malaysiensis F913.</title>
        <authorList>
            <person name="Xu Y."/>
            <person name="Wei J."/>
            <person name="Xie J."/>
            <person name="Li T."/>
            <person name="Zhou Z."/>
        </authorList>
    </citation>
    <scope>NUCLEOTIDE SEQUENCE [LARGE SCALE GENOMIC DNA]</scope>
    <source>
        <strain evidence="1 2">F913</strain>
    </source>
</reference>
<gene>
    <name evidence="1" type="ORF">SMF913_12590</name>
</gene>
<sequence>MRRGIARAQAESGTLLLQIVHRESRALATVVQHPCKDIQDAYDKAASDMPQGDIVCYFVLATEPALRRAEAAGVPYMRAYHGVHVSGAILRLPASLWTEQADV</sequence>